<feature type="transmembrane region" description="Helical" evidence="7">
    <location>
        <begin position="50"/>
        <end position="68"/>
    </location>
</feature>
<protein>
    <submittedName>
        <fullName evidence="8">Dicarboxylate transporter 2.2</fullName>
    </submittedName>
</protein>
<reference evidence="9" key="1">
    <citation type="journal article" date="2019" name="Curr. Biol.">
        <title>Genome Sequence of Striga asiatica Provides Insight into the Evolution of Plant Parasitism.</title>
        <authorList>
            <person name="Yoshida S."/>
            <person name="Kim S."/>
            <person name="Wafula E.K."/>
            <person name="Tanskanen J."/>
            <person name="Kim Y.M."/>
            <person name="Honaas L."/>
            <person name="Yang Z."/>
            <person name="Spallek T."/>
            <person name="Conn C.E."/>
            <person name="Ichihashi Y."/>
            <person name="Cheong K."/>
            <person name="Cui S."/>
            <person name="Der J.P."/>
            <person name="Gundlach H."/>
            <person name="Jiao Y."/>
            <person name="Hori C."/>
            <person name="Ishida J.K."/>
            <person name="Kasahara H."/>
            <person name="Kiba T."/>
            <person name="Kim M.S."/>
            <person name="Koo N."/>
            <person name="Laohavisit A."/>
            <person name="Lee Y.H."/>
            <person name="Lumba S."/>
            <person name="McCourt P."/>
            <person name="Mortimer J.C."/>
            <person name="Mutuku J.M."/>
            <person name="Nomura T."/>
            <person name="Sasaki-Sekimoto Y."/>
            <person name="Seto Y."/>
            <person name="Wang Y."/>
            <person name="Wakatake T."/>
            <person name="Sakakibara H."/>
            <person name="Demura T."/>
            <person name="Yamaguchi S."/>
            <person name="Yoneyama K."/>
            <person name="Manabe R.I."/>
            <person name="Nelson D.C."/>
            <person name="Schulman A.H."/>
            <person name="Timko M.P."/>
            <person name="dePamphilis C.W."/>
            <person name="Choi D."/>
            <person name="Shirasu K."/>
        </authorList>
    </citation>
    <scope>NUCLEOTIDE SEQUENCE [LARGE SCALE GENOMIC DNA]</scope>
    <source>
        <strain evidence="9">cv. UVA1</strain>
    </source>
</reference>
<comment type="similarity">
    <text evidence="2">Belongs to the SLC13A/DASS transporter (TC 2.A.47) family. DIT1 subfamily.</text>
</comment>
<evidence type="ECO:0000313" key="8">
    <source>
        <dbReference type="EMBL" id="GER26175.1"/>
    </source>
</evidence>
<organism evidence="8 9">
    <name type="scientific">Striga asiatica</name>
    <name type="common">Asiatic witchweed</name>
    <name type="synonym">Buchnera asiatica</name>
    <dbReference type="NCBI Taxonomy" id="4170"/>
    <lineage>
        <taxon>Eukaryota</taxon>
        <taxon>Viridiplantae</taxon>
        <taxon>Streptophyta</taxon>
        <taxon>Embryophyta</taxon>
        <taxon>Tracheophyta</taxon>
        <taxon>Spermatophyta</taxon>
        <taxon>Magnoliopsida</taxon>
        <taxon>eudicotyledons</taxon>
        <taxon>Gunneridae</taxon>
        <taxon>Pentapetalae</taxon>
        <taxon>asterids</taxon>
        <taxon>lamiids</taxon>
        <taxon>Lamiales</taxon>
        <taxon>Orobanchaceae</taxon>
        <taxon>Buchnereae</taxon>
        <taxon>Striga</taxon>
    </lineage>
</organism>
<evidence type="ECO:0000256" key="6">
    <source>
        <dbReference type="ARBA" id="ARBA00023136"/>
    </source>
</evidence>
<evidence type="ECO:0000256" key="5">
    <source>
        <dbReference type="ARBA" id="ARBA00022989"/>
    </source>
</evidence>
<dbReference type="EMBL" id="BKCP01000891">
    <property type="protein sequence ID" value="GER26175.1"/>
    <property type="molecule type" value="Genomic_DNA"/>
</dbReference>
<keyword evidence="3 7" id="KW-0812">Transmembrane</keyword>
<feature type="transmembrane region" description="Helical" evidence="7">
    <location>
        <begin position="80"/>
        <end position="98"/>
    </location>
</feature>
<evidence type="ECO:0000256" key="3">
    <source>
        <dbReference type="ARBA" id="ARBA00022692"/>
    </source>
</evidence>
<name>A0A5A7P067_STRAF</name>
<sequence>MKTTPNAPTLAKQKLEQMGPMKRDEWILIGTLLLTIAFWIAGQALNMPSVVAAMIGLSILMLCGVLDWDDCLSEKQAWDNLAWFAVLIGMATQLTTLGHPPGFLFLHSMASGVPGLLAALALAYNTNLFGALAHYSSGQTAVYYGAGYVELRDVFILGIAIGLMQFVI</sequence>
<dbReference type="Pfam" id="PF00939">
    <property type="entry name" value="Na_sulph_symp"/>
    <property type="match status" value="2"/>
</dbReference>
<evidence type="ECO:0000313" key="9">
    <source>
        <dbReference type="Proteomes" id="UP000325081"/>
    </source>
</evidence>
<keyword evidence="4" id="KW-0934">Plastid</keyword>
<keyword evidence="4" id="KW-1001">Plastid inner membrane</keyword>
<dbReference type="InterPro" id="IPR001898">
    <property type="entry name" value="SLC13A/DASS"/>
</dbReference>
<comment type="caution">
    <text evidence="8">The sequence shown here is derived from an EMBL/GenBank/DDBJ whole genome shotgun (WGS) entry which is preliminary data.</text>
</comment>
<dbReference type="AlphaFoldDB" id="A0A5A7P067"/>
<dbReference type="PANTHER" id="PTHR42826">
    <property type="entry name" value="DICARBOXYLATE TRANSPORTER 2.1, CHLOROPLASTIC"/>
    <property type="match status" value="1"/>
</dbReference>
<dbReference type="Proteomes" id="UP000325081">
    <property type="component" value="Unassembled WGS sequence"/>
</dbReference>
<feature type="transmembrane region" description="Helical" evidence="7">
    <location>
        <begin position="104"/>
        <end position="124"/>
    </location>
</feature>
<keyword evidence="9" id="KW-1185">Reference proteome</keyword>
<dbReference type="OrthoDB" id="1733159at2759"/>
<dbReference type="GO" id="GO:0009706">
    <property type="term" value="C:chloroplast inner membrane"/>
    <property type="evidence" value="ECO:0007669"/>
    <property type="project" value="UniProtKB-SubCell"/>
</dbReference>
<dbReference type="GO" id="GO:0015140">
    <property type="term" value="F:malate transmembrane transporter activity"/>
    <property type="evidence" value="ECO:0007669"/>
    <property type="project" value="UniProtKB-ARBA"/>
</dbReference>
<keyword evidence="5 7" id="KW-1133">Transmembrane helix</keyword>
<dbReference type="InterPro" id="IPR030676">
    <property type="entry name" value="CitT-rel"/>
</dbReference>
<gene>
    <name evidence="8" type="ORF">STAS_01805</name>
</gene>
<evidence type="ECO:0000256" key="7">
    <source>
        <dbReference type="SAM" id="Phobius"/>
    </source>
</evidence>
<comment type="subcellular location">
    <subcellularLocation>
        <location evidence="1">Plastid</location>
        <location evidence="1">Chloroplast inner membrane</location>
        <topology evidence="1">Multi-pass membrane protein</topology>
    </subcellularLocation>
</comment>
<feature type="transmembrane region" description="Helical" evidence="7">
    <location>
        <begin position="26"/>
        <end position="44"/>
    </location>
</feature>
<keyword evidence="6 7" id="KW-0472">Membrane</keyword>
<accession>A0A5A7P067</accession>
<evidence type="ECO:0000256" key="4">
    <source>
        <dbReference type="ARBA" id="ARBA00022780"/>
    </source>
</evidence>
<evidence type="ECO:0000256" key="2">
    <source>
        <dbReference type="ARBA" id="ARBA00007349"/>
    </source>
</evidence>
<proteinExistence type="inferred from homology"/>
<evidence type="ECO:0000256" key="1">
    <source>
        <dbReference type="ARBA" id="ARBA00004478"/>
    </source>
</evidence>